<sequence length="388" mass="43270">MSQSKILCIGNGWFPLMPGGLNRYVYESIHHLSQLGSSIEFCGVGIPNQAECSLSASIQLTNLCDSKAFLVHRLLSAWRYFANRKVAPCPDAINLHFALYGLPILSILPAEIPITFTFHGPWALEGQQESENRITTLLKHWIEQQVYQRCDRFIVLSRAFGEVLHQHYQIPWSKIYLIPGGVDTERFQPRLTQQAARQHLHWPSNRPILFTPRRLVPRMGLDQLLTALVQVRQQIPDVWLAIAGRGPLQTQLQQQCRDAGLSDTVQFLGFLPDDQLPIAYQAANLTVVPSQALEGFGLVVLESLACGTPVVCTPVGGMPEILQPFAPQLLIPDTTVHAIATHLVAALSGELLLPSSTDCRAYVKQHFDWHSISQQIQQVLLQSGKKST</sequence>
<dbReference type="KEGG" id="tsin:OXH18_18530"/>
<feature type="domain" description="Glycosyl transferase family 1" evidence="1">
    <location>
        <begin position="194"/>
        <end position="364"/>
    </location>
</feature>
<dbReference type="EMBL" id="CP113797">
    <property type="protein sequence ID" value="WAL59154.1"/>
    <property type="molecule type" value="Genomic_DNA"/>
</dbReference>
<gene>
    <name evidence="3" type="ORF">OXH18_18530</name>
</gene>
<dbReference type="PANTHER" id="PTHR45947">
    <property type="entry name" value="SULFOQUINOVOSYL TRANSFERASE SQD2"/>
    <property type="match status" value="1"/>
</dbReference>
<dbReference type="AlphaFoldDB" id="A0A9E8Z9Q9"/>
<dbReference type="InterPro" id="IPR050194">
    <property type="entry name" value="Glycosyltransferase_grp1"/>
</dbReference>
<dbReference type="InterPro" id="IPR001296">
    <property type="entry name" value="Glyco_trans_1"/>
</dbReference>
<evidence type="ECO:0000259" key="2">
    <source>
        <dbReference type="Pfam" id="PF13439"/>
    </source>
</evidence>
<feature type="domain" description="Glycosyltransferase subfamily 4-like N-terminal" evidence="2">
    <location>
        <begin position="18"/>
        <end position="186"/>
    </location>
</feature>
<dbReference type="SUPFAM" id="SSF53756">
    <property type="entry name" value="UDP-Glycosyltransferase/glycogen phosphorylase"/>
    <property type="match status" value="1"/>
</dbReference>
<dbReference type="Pfam" id="PF00534">
    <property type="entry name" value="Glycos_transf_1"/>
    <property type="match status" value="1"/>
</dbReference>
<dbReference type="Proteomes" id="UP001163152">
    <property type="component" value="Chromosome"/>
</dbReference>
<accession>A0A9E8Z9Q9</accession>
<dbReference type="Gene3D" id="3.40.50.2000">
    <property type="entry name" value="Glycogen Phosphorylase B"/>
    <property type="match status" value="2"/>
</dbReference>
<dbReference type="InterPro" id="IPR028098">
    <property type="entry name" value="Glyco_trans_4-like_N"/>
</dbReference>
<proteinExistence type="predicted"/>
<dbReference type="CDD" id="cd03801">
    <property type="entry name" value="GT4_PimA-like"/>
    <property type="match status" value="1"/>
</dbReference>
<name>A0A9E8Z9Q9_9CYAN</name>
<evidence type="ECO:0000313" key="3">
    <source>
        <dbReference type="EMBL" id="WAL59154.1"/>
    </source>
</evidence>
<dbReference type="RefSeq" id="WP_268608777.1">
    <property type="nucleotide sequence ID" value="NZ_CP113797.1"/>
</dbReference>
<keyword evidence="4" id="KW-1185">Reference proteome</keyword>
<evidence type="ECO:0000313" key="4">
    <source>
        <dbReference type="Proteomes" id="UP001163152"/>
    </source>
</evidence>
<protein>
    <submittedName>
        <fullName evidence="3">Glycosyltransferase family 4 protein</fullName>
    </submittedName>
</protein>
<dbReference type="Pfam" id="PF13439">
    <property type="entry name" value="Glyco_transf_4"/>
    <property type="match status" value="1"/>
</dbReference>
<reference evidence="3" key="1">
    <citation type="submission" date="2022-12" db="EMBL/GenBank/DDBJ databases">
        <title>Polyphasic identification of a Novel Hot-Spring Cyanobacterium Ocullathermofonsia sinensis gen nov. sp. nov. and Genomic Insights on its Adaptations to the Thermal Habitat.</title>
        <authorList>
            <person name="Daroch M."/>
            <person name="Tang J."/>
            <person name="Jiang Y."/>
        </authorList>
    </citation>
    <scope>NUCLEOTIDE SEQUENCE</scope>
    <source>
        <strain evidence="3">PKUAC-SCTA174</strain>
    </source>
</reference>
<dbReference type="GO" id="GO:0016757">
    <property type="term" value="F:glycosyltransferase activity"/>
    <property type="evidence" value="ECO:0007669"/>
    <property type="project" value="InterPro"/>
</dbReference>
<dbReference type="PANTHER" id="PTHR45947:SF3">
    <property type="entry name" value="SULFOQUINOVOSYL TRANSFERASE SQD2"/>
    <property type="match status" value="1"/>
</dbReference>
<organism evidence="3 4">
    <name type="scientific">Thermocoleostomius sinensis A174</name>
    <dbReference type="NCBI Taxonomy" id="2016057"/>
    <lineage>
        <taxon>Bacteria</taxon>
        <taxon>Bacillati</taxon>
        <taxon>Cyanobacteriota</taxon>
        <taxon>Cyanophyceae</taxon>
        <taxon>Oculatellales</taxon>
        <taxon>Oculatellaceae</taxon>
        <taxon>Thermocoleostomius</taxon>
    </lineage>
</organism>
<evidence type="ECO:0000259" key="1">
    <source>
        <dbReference type="Pfam" id="PF00534"/>
    </source>
</evidence>